<gene>
    <name evidence="1" type="ORF">LSAA_3021</name>
</gene>
<dbReference type="OrthoDB" id="6381828at2759"/>
<dbReference type="AlphaFoldDB" id="A0A7R8CJ29"/>
<keyword evidence="2" id="KW-1185">Reference proteome</keyword>
<protein>
    <submittedName>
        <fullName evidence="1">(salmon louse) hypothetical protein</fullName>
    </submittedName>
</protein>
<proteinExistence type="predicted"/>
<sequence>MNLYKKSNRTTRKKISISISEESKRQQVNQLCQKLFVIQVFEVLIRFRKDKVAFHSDISKMFNRIFVKDDDRKYQGIVWRHRDEKVNTKTYEWTCLIFGNKLSPDLSQNSYVNDIGTSVKNDEVASKIMMGEDRILGCGSFKIEICYSSALSSGEACVVVPVLRHKWDVESSYIRLGVREWPSLIKVNKRTILSPIARIWDPLGIVVPVWI</sequence>
<dbReference type="EMBL" id="HG994590">
    <property type="protein sequence ID" value="CAF2806954.1"/>
    <property type="molecule type" value="Genomic_DNA"/>
</dbReference>
<dbReference type="SUPFAM" id="SSF56672">
    <property type="entry name" value="DNA/RNA polymerases"/>
    <property type="match status" value="1"/>
</dbReference>
<dbReference type="PANTHER" id="PTHR47331">
    <property type="entry name" value="PHD-TYPE DOMAIN-CONTAINING PROTEIN"/>
    <property type="match status" value="1"/>
</dbReference>
<dbReference type="GO" id="GO:0071897">
    <property type="term" value="P:DNA biosynthetic process"/>
    <property type="evidence" value="ECO:0007669"/>
    <property type="project" value="UniProtKB-ARBA"/>
</dbReference>
<dbReference type="InterPro" id="IPR043502">
    <property type="entry name" value="DNA/RNA_pol_sf"/>
</dbReference>
<evidence type="ECO:0000313" key="2">
    <source>
        <dbReference type="Proteomes" id="UP000675881"/>
    </source>
</evidence>
<dbReference type="InterPro" id="IPR043128">
    <property type="entry name" value="Rev_trsase/Diguanyl_cyclase"/>
</dbReference>
<reference evidence="1" key="1">
    <citation type="submission" date="2021-02" db="EMBL/GenBank/DDBJ databases">
        <authorList>
            <person name="Bekaert M."/>
        </authorList>
    </citation>
    <scope>NUCLEOTIDE SEQUENCE</scope>
    <source>
        <strain evidence="1">IoA-00</strain>
    </source>
</reference>
<dbReference type="Proteomes" id="UP000675881">
    <property type="component" value="Chromosome 11"/>
</dbReference>
<dbReference type="Gene3D" id="3.10.10.10">
    <property type="entry name" value="HIV Type 1 Reverse Transcriptase, subunit A, domain 1"/>
    <property type="match status" value="1"/>
</dbReference>
<name>A0A7R8CJ29_LEPSM</name>
<dbReference type="Gene3D" id="3.30.70.270">
    <property type="match status" value="1"/>
</dbReference>
<organism evidence="1 2">
    <name type="scientific">Lepeophtheirus salmonis</name>
    <name type="common">Salmon louse</name>
    <name type="synonym">Caligus salmonis</name>
    <dbReference type="NCBI Taxonomy" id="72036"/>
    <lineage>
        <taxon>Eukaryota</taxon>
        <taxon>Metazoa</taxon>
        <taxon>Ecdysozoa</taxon>
        <taxon>Arthropoda</taxon>
        <taxon>Crustacea</taxon>
        <taxon>Multicrustacea</taxon>
        <taxon>Hexanauplia</taxon>
        <taxon>Copepoda</taxon>
        <taxon>Siphonostomatoida</taxon>
        <taxon>Caligidae</taxon>
        <taxon>Lepeophtheirus</taxon>
    </lineage>
</organism>
<accession>A0A7R8CJ29</accession>
<evidence type="ECO:0000313" key="1">
    <source>
        <dbReference type="EMBL" id="CAF2806954.1"/>
    </source>
</evidence>